<reference evidence="3" key="1">
    <citation type="submission" date="2017-02" db="EMBL/GenBank/DDBJ databases">
        <authorList>
            <person name="Varghese N."/>
            <person name="Submissions S."/>
        </authorList>
    </citation>
    <scope>NUCLEOTIDE SEQUENCE [LARGE SCALE GENOMIC DNA]</scope>
    <source>
        <strain evidence="3">DSM 24967</strain>
    </source>
</reference>
<accession>A0A1T5BSQ1</accession>
<protein>
    <submittedName>
        <fullName evidence="2">Uncharacterized protein</fullName>
    </submittedName>
</protein>
<keyword evidence="3" id="KW-1185">Reference proteome</keyword>
<evidence type="ECO:0000313" key="2">
    <source>
        <dbReference type="EMBL" id="SKB50298.1"/>
    </source>
</evidence>
<dbReference type="Proteomes" id="UP000190852">
    <property type="component" value="Unassembled WGS sequence"/>
</dbReference>
<gene>
    <name evidence="2" type="ORF">SAMN05660349_01488</name>
</gene>
<evidence type="ECO:0000256" key="1">
    <source>
        <dbReference type="SAM" id="MobiDB-lite"/>
    </source>
</evidence>
<feature type="region of interest" description="Disordered" evidence="1">
    <location>
        <begin position="1"/>
        <end position="25"/>
    </location>
</feature>
<sequence length="95" mass="10724">MAGRKKGDGLGRFGGRAKGTPNKTTKTMKELVAKFAEDNFQNYVDAWEGLEDKDKVSTYNAMLKFVVPTARDEEANDKDRQSVEALFSRLFDKNE</sequence>
<evidence type="ECO:0000313" key="3">
    <source>
        <dbReference type="Proteomes" id="UP000190852"/>
    </source>
</evidence>
<name>A0A1T5BSQ1_9BACT</name>
<dbReference type="EMBL" id="FUYQ01000008">
    <property type="protein sequence ID" value="SKB50298.1"/>
    <property type="molecule type" value="Genomic_DNA"/>
</dbReference>
<organism evidence="2 3">
    <name type="scientific">Parabacteroides chartae</name>
    <dbReference type="NCBI Taxonomy" id="1037355"/>
    <lineage>
        <taxon>Bacteria</taxon>
        <taxon>Pseudomonadati</taxon>
        <taxon>Bacteroidota</taxon>
        <taxon>Bacteroidia</taxon>
        <taxon>Bacteroidales</taxon>
        <taxon>Tannerellaceae</taxon>
        <taxon>Parabacteroides</taxon>
    </lineage>
</organism>
<proteinExistence type="predicted"/>
<dbReference type="RefSeq" id="WP_139376593.1">
    <property type="nucleotide sequence ID" value="NZ_FUYQ01000008.1"/>
</dbReference>
<dbReference type="AlphaFoldDB" id="A0A1T5BSQ1"/>